<keyword evidence="6" id="KW-0007">Acetylation</keyword>
<dbReference type="InterPro" id="IPR002645">
    <property type="entry name" value="STAS_dom"/>
</dbReference>
<reference evidence="9" key="1">
    <citation type="submission" date="2023-07" db="EMBL/GenBank/DDBJ databases">
        <title>Description of three actinobacteria isolated from air of manufacturing shop in a pharmaceutical factory.</title>
        <authorList>
            <person name="Zhang D.-F."/>
        </authorList>
    </citation>
    <scope>NUCLEOTIDE SEQUENCE [LARGE SCALE GENOMIC DNA]</scope>
    <source>
        <strain evidence="9">CCTCC AB 2011122</strain>
    </source>
</reference>
<keyword evidence="9" id="KW-1185">Reference proteome</keyword>
<gene>
    <name evidence="6 8" type="primary">glsA</name>
    <name evidence="8" type="ORF">RH861_03580</name>
</gene>
<feature type="binding site" evidence="6">
    <location>
        <position position="167"/>
    </location>
    <ligand>
        <name>substrate</name>
    </ligand>
</feature>
<feature type="binding site" evidence="6">
    <location>
        <position position="74"/>
    </location>
    <ligand>
        <name>substrate</name>
    </ligand>
</feature>
<feature type="binding site" evidence="6">
    <location>
        <position position="174"/>
    </location>
    <ligand>
        <name>substrate</name>
    </ligand>
</feature>
<dbReference type="Gene3D" id="3.40.710.10">
    <property type="entry name" value="DD-peptidase/beta-lactamase superfamily"/>
    <property type="match status" value="1"/>
</dbReference>
<sequence>MSGNERSRLLGAAVDEELARALGRVVESVDGGKVADGIPELADVDPDRFGVSVASVLGRVYGAGDTGVGFTIQSASKPFVYAFACETVGTDAVHRSVGVEPSGEPFNAISLDELGRPENPFINAGAIVTTSLVPAADAEERFSRIHEALSRFAGRELDVDEEVYTSEADTGHRNRALAGLALAAGSLATDDVDSATDPYFRQCSLIVTTEDLALMGATLANGGVHPLTRDRVVGERAARDTLSVMATCGMYDRSGSWAFRVGMPAKSGVGGGIVAVRPGEFGVGVFSPPLDEAGNSLRGVAMLEELSARFGLHMFDHLRVPASPVGSATVDEGTRSVTLELRGELDFLAAEQVVHDAGRLVEHVDARTLRLDFDDVTYVSEVAERLLRATAAAAEEAGLDVQFPGAPEGIDPGIR</sequence>
<dbReference type="PROSITE" id="PS50801">
    <property type="entry name" value="STAS"/>
    <property type="match status" value="1"/>
</dbReference>
<dbReference type="InterPro" id="IPR012338">
    <property type="entry name" value="Beta-lactam/transpept-like"/>
</dbReference>
<evidence type="ECO:0000313" key="9">
    <source>
        <dbReference type="Proteomes" id="UP001260072"/>
    </source>
</evidence>
<organism evidence="8 9">
    <name type="scientific">Agromyces indicus</name>
    <dbReference type="NCBI Taxonomy" id="758919"/>
    <lineage>
        <taxon>Bacteria</taxon>
        <taxon>Bacillati</taxon>
        <taxon>Actinomycetota</taxon>
        <taxon>Actinomycetes</taxon>
        <taxon>Micrococcales</taxon>
        <taxon>Microbacteriaceae</taxon>
        <taxon>Agromyces</taxon>
    </lineage>
</organism>
<evidence type="ECO:0000256" key="1">
    <source>
        <dbReference type="ARBA" id="ARBA00011076"/>
    </source>
</evidence>
<evidence type="ECO:0000313" key="8">
    <source>
        <dbReference type="EMBL" id="MDR5691135.1"/>
    </source>
</evidence>
<evidence type="ECO:0000259" key="7">
    <source>
        <dbReference type="PROSITE" id="PS50801"/>
    </source>
</evidence>
<dbReference type="EC" id="3.5.1.2" evidence="3 6"/>
<dbReference type="InterPro" id="IPR036513">
    <property type="entry name" value="STAS_dom_sf"/>
</dbReference>
<feature type="binding site" evidence="6">
    <location>
        <position position="251"/>
    </location>
    <ligand>
        <name>substrate</name>
    </ligand>
</feature>
<evidence type="ECO:0000256" key="3">
    <source>
        <dbReference type="ARBA" id="ARBA00012918"/>
    </source>
</evidence>
<feature type="binding site" evidence="6">
    <location>
        <position position="199"/>
    </location>
    <ligand>
        <name>substrate</name>
    </ligand>
</feature>
<name>A0ABU1FHA5_9MICO</name>
<feature type="binding site" evidence="6">
    <location>
        <position position="269"/>
    </location>
    <ligand>
        <name>substrate</name>
    </ligand>
</feature>
<comment type="similarity">
    <text evidence="1 6">Belongs to the glutaminase family.</text>
</comment>
<dbReference type="SUPFAM" id="SSF56601">
    <property type="entry name" value="beta-lactamase/transpeptidase-like"/>
    <property type="match status" value="1"/>
</dbReference>
<dbReference type="EMBL" id="JAVKGS010000001">
    <property type="protein sequence ID" value="MDR5691135.1"/>
    <property type="molecule type" value="Genomic_DNA"/>
</dbReference>
<feature type="domain" description="STAS" evidence="7">
    <location>
        <begin position="326"/>
        <end position="415"/>
    </location>
</feature>
<dbReference type="PANTHER" id="PTHR12544">
    <property type="entry name" value="GLUTAMINASE"/>
    <property type="match status" value="1"/>
</dbReference>
<comment type="caution">
    <text evidence="8">The sequence shown here is derived from an EMBL/GenBank/DDBJ whole genome shotgun (WGS) entry which is preliminary data.</text>
</comment>
<dbReference type="Gene3D" id="3.30.750.24">
    <property type="entry name" value="STAS domain"/>
    <property type="match status" value="1"/>
</dbReference>
<feature type="binding site" evidence="6">
    <location>
        <position position="123"/>
    </location>
    <ligand>
        <name>substrate</name>
    </ligand>
</feature>
<dbReference type="GO" id="GO:0004359">
    <property type="term" value="F:glutaminase activity"/>
    <property type="evidence" value="ECO:0007669"/>
    <property type="project" value="UniProtKB-EC"/>
</dbReference>
<dbReference type="SUPFAM" id="SSF52091">
    <property type="entry name" value="SpoIIaa-like"/>
    <property type="match status" value="1"/>
</dbReference>
<protein>
    <recommendedName>
        <fullName evidence="3 6">Glutaminase</fullName>
        <ecNumber evidence="3 6">3.5.1.2</ecNumber>
    </recommendedName>
</protein>
<dbReference type="RefSeq" id="WP_310519780.1">
    <property type="nucleotide sequence ID" value="NZ_BAABBS010000004.1"/>
</dbReference>
<evidence type="ECO:0000256" key="2">
    <source>
        <dbReference type="ARBA" id="ARBA00011881"/>
    </source>
</evidence>
<proteinExistence type="inferred from homology"/>
<accession>A0ABU1FHA5</accession>
<evidence type="ECO:0000256" key="5">
    <source>
        <dbReference type="ARBA" id="ARBA00049534"/>
    </source>
</evidence>
<dbReference type="NCBIfam" id="TIGR03814">
    <property type="entry name" value="Gln_ase"/>
    <property type="match status" value="1"/>
</dbReference>
<keyword evidence="4 6" id="KW-0378">Hydrolase</keyword>
<comment type="subunit">
    <text evidence="2 6">Homotetramer.</text>
</comment>
<dbReference type="Pfam" id="PF04960">
    <property type="entry name" value="Glutaminase"/>
    <property type="match status" value="1"/>
</dbReference>
<dbReference type="InterPro" id="IPR015868">
    <property type="entry name" value="Glutaminase"/>
</dbReference>
<dbReference type="Proteomes" id="UP001260072">
    <property type="component" value="Unassembled WGS sequence"/>
</dbReference>
<dbReference type="PANTHER" id="PTHR12544:SF29">
    <property type="entry name" value="GLUTAMINASE"/>
    <property type="match status" value="1"/>
</dbReference>
<comment type="catalytic activity">
    <reaction evidence="5 6">
        <text>L-glutamine + H2O = L-glutamate + NH4(+)</text>
        <dbReference type="Rhea" id="RHEA:15889"/>
        <dbReference type="ChEBI" id="CHEBI:15377"/>
        <dbReference type="ChEBI" id="CHEBI:28938"/>
        <dbReference type="ChEBI" id="CHEBI:29985"/>
        <dbReference type="ChEBI" id="CHEBI:58359"/>
        <dbReference type="EC" id="3.5.1.2"/>
    </reaction>
</comment>
<dbReference type="HAMAP" id="MF_00313">
    <property type="entry name" value="Glutaminase"/>
    <property type="match status" value="1"/>
</dbReference>
<evidence type="ECO:0000256" key="4">
    <source>
        <dbReference type="ARBA" id="ARBA00022801"/>
    </source>
</evidence>
<evidence type="ECO:0000256" key="6">
    <source>
        <dbReference type="HAMAP-Rule" id="MF_00313"/>
    </source>
</evidence>